<dbReference type="InterPro" id="IPR027463">
    <property type="entry name" value="AcrB_DN_DC_subdom"/>
</dbReference>
<feature type="transmembrane region" description="Helical" evidence="2">
    <location>
        <begin position="883"/>
        <end position="903"/>
    </location>
</feature>
<dbReference type="RefSeq" id="WP_150682604.1">
    <property type="nucleotide sequence ID" value="NZ_CABPSI010000001.1"/>
</dbReference>
<name>A0A5E4RS16_9BURK</name>
<feature type="transmembrane region" description="Helical" evidence="2">
    <location>
        <begin position="360"/>
        <end position="380"/>
    </location>
</feature>
<evidence type="ECO:0000256" key="2">
    <source>
        <dbReference type="SAM" id="Phobius"/>
    </source>
</evidence>
<dbReference type="Gene3D" id="3.30.70.1440">
    <property type="entry name" value="Multidrug efflux transporter AcrB pore domain"/>
    <property type="match status" value="1"/>
</dbReference>
<feature type="transmembrane region" description="Helical" evidence="2">
    <location>
        <begin position="525"/>
        <end position="545"/>
    </location>
</feature>
<proteinExistence type="predicted"/>
<reference evidence="3 4" key="1">
    <citation type="submission" date="2019-08" db="EMBL/GenBank/DDBJ databases">
        <authorList>
            <person name="Peeters C."/>
        </authorList>
    </citation>
    <scope>NUCLEOTIDE SEQUENCE [LARGE SCALE GENOMIC DNA]</scope>
    <source>
        <strain evidence="3 4">LMG 31115</strain>
    </source>
</reference>
<keyword evidence="2" id="KW-1133">Transmembrane helix</keyword>
<dbReference type="PROSITE" id="PS51257">
    <property type="entry name" value="PROKAR_LIPOPROTEIN"/>
    <property type="match status" value="1"/>
</dbReference>
<dbReference type="SUPFAM" id="SSF82693">
    <property type="entry name" value="Multidrug efflux transporter AcrB pore domain, PN1, PN2, PC1 and PC2 subdomains"/>
    <property type="match status" value="2"/>
</dbReference>
<dbReference type="PANTHER" id="PTHR32063:SF18">
    <property type="entry name" value="CATION EFFLUX SYSTEM PROTEIN"/>
    <property type="match status" value="1"/>
</dbReference>
<feature type="transmembrane region" description="Helical" evidence="2">
    <location>
        <begin position="957"/>
        <end position="974"/>
    </location>
</feature>
<dbReference type="Proteomes" id="UP000333828">
    <property type="component" value="Unassembled WGS sequence"/>
</dbReference>
<gene>
    <name evidence="3" type="ORF">PIN31115_00301</name>
</gene>
<keyword evidence="2" id="KW-0812">Transmembrane</keyword>
<dbReference type="GO" id="GO:0042910">
    <property type="term" value="F:xenobiotic transmembrane transporter activity"/>
    <property type="evidence" value="ECO:0007669"/>
    <property type="project" value="TreeGrafter"/>
</dbReference>
<feature type="transmembrane region" description="Helical" evidence="2">
    <location>
        <begin position="462"/>
        <end position="484"/>
    </location>
</feature>
<dbReference type="Gene3D" id="3.30.2090.10">
    <property type="entry name" value="Multidrug efflux transporter AcrB TolC docking domain, DN and DC subdomains"/>
    <property type="match status" value="2"/>
</dbReference>
<feature type="transmembrane region" description="Helical" evidence="2">
    <location>
        <begin position="986"/>
        <end position="1007"/>
    </location>
</feature>
<dbReference type="Pfam" id="PF00873">
    <property type="entry name" value="ACR_tran"/>
    <property type="match status" value="1"/>
</dbReference>
<dbReference type="PANTHER" id="PTHR32063">
    <property type="match status" value="1"/>
</dbReference>
<keyword evidence="2" id="KW-0472">Membrane</keyword>
<feature type="transmembrane region" description="Helical" evidence="2">
    <location>
        <begin position="909"/>
        <end position="930"/>
    </location>
</feature>
<dbReference type="InterPro" id="IPR001036">
    <property type="entry name" value="Acrflvin-R"/>
</dbReference>
<accession>A0A5E4RS16</accession>
<evidence type="ECO:0000313" key="3">
    <source>
        <dbReference type="EMBL" id="VVD65234.1"/>
    </source>
</evidence>
<feature type="transmembrane region" description="Helical" evidence="2">
    <location>
        <begin position="386"/>
        <end position="411"/>
    </location>
</feature>
<keyword evidence="4" id="KW-1185">Reference proteome</keyword>
<dbReference type="Gene3D" id="3.30.70.1320">
    <property type="entry name" value="Multidrug efflux transporter AcrB pore domain like"/>
    <property type="match status" value="1"/>
</dbReference>
<dbReference type="PRINTS" id="PR00702">
    <property type="entry name" value="ACRIFLAVINRP"/>
</dbReference>
<feature type="region of interest" description="Disordered" evidence="1">
    <location>
        <begin position="1014"/>
        <end position="1039"/>
    </location>
</feature>
<feature type="transmembrane region" description="Helical" evidence="2">
    <location>
        <begin position="857"/>
        <end position="876"/>
    </location>
</feature>
<dbReference type="Gene3D" id="1.20.1640.10">
    <property type="entry name" value="Multidrug efflux transporter AcrB transmembrane domain"/>
    <property type="match status" value="2"/>
</dbReference>
<evidence type="ECO:0000313" key="4">
    <source>
        <dbReference type="Proteomes" id="UP000333828"/>
    </source>
</evidence>
<dbReference type="GO" id="GO:0005886">
    <property type="term" value="C:plasma membrane"/>
    <property type="evidence" value="ECO:0007669"/>
    <property type="project" value="TreeGrafter"/>
</dbReference>
<dbReference type="SUPFAM" id="SSF82866">
    <property type="entry name" value="Multidrug efflux transporter AcrB transmembrane domain"/>
    <property type="match status" value="2"/>
</dbReference>
<feature type="transmembrane region" description="Helical" evidence="2">
    <location>
        <begin position="432"/>
        <end position="450"/>
    </location>
</feature>
<sequence length="1039" mass="111726">MNLARPLIERPLIASMIALACLLGGLFAYVNIGRLEDPKFTIKSAMVVTTFPGASAADVERQVTDLLESSIQQMEQIDVVTSRSLPGYSEIRVNIRDTYTTDQLPQVWDELRRSVGDVQPRLPAGAGPSVVVDRFGDVYGMFYALTGDGYTDAERFAYARELRRQLLTMPDVSDVVIGGNQTEQVRVDVPQSSLIAANLSSDDIAQALALQGETRTAGRLRVAGTDVRIAPTGQINSVADVAALPVGATAGPIQLGDIARVSAGYASVPTQLIRYDGQPALTIGISARANVNVVKVGRDVKAKLDALTRDRPIGMTLHTLYDQPEIVDASVKGFMFDVFLSVVIVGVALGIGLGWRAGVILSAELLLSILGTLAIMYAAGIELERISLGALIIVMGMLTDNTIVVCEGMLVQIERGKSHIEAAADVLRQQQWVLLASTIVGILAFSGIGLSPDAVGEFCFSLFAVAAISLLLSWVIAVALTPLFGKYLFKLKPKTDDDASGQPEYGGAVYTRYRRVLTWVIPRRAAAIAGLIVLTALGIFGFRYVEQSFFPQSTTPMFYVDMRLPRGTDIAATSARAAAVERALRNRKGVENVATYVGGGATRFVLVYEPEARDPGYAQFIVQVKSAGDIDGMAPGILASLRADHPEAQWTVSRPSFGPGGGTPIQVRLQGPDPAVLRQLGDKVSHALLADNDIDGVRDDWEQPIEVLRPLFDESRARAAGVTRRQFGDVLAYATDGLTTGVFREEDQIIPIVLSEPNAVRGTDRLRNLQVFSATQRRYVPIADVTDGFSIRTEEGGFARRERIRTLTVFAGVKYGHNSVAAFERIRGAVEAISLPPGYHMEWGGEHESSSKAQASLFRQLPMGFLAMILIVLFMFRRVKSALVVLFVVPMGIIGVTFGLTVFRGTFGFMSLLGLLSLVGMMIKNGVVLVQEIDHQVETGVAPYDAIVDGAMSRLRPVALAAGTTILGMVPLLWDPFFKDMAITMMSGLAFATVLTMVAVPALYALLMKVRARPGASPADSPRGDSVPPASAGGQHADA</sequence>
<organism evidence="3 4">
    <name type="scientific">Pandoraea iniqua</name>
    <dbReference type="NCBI Taxonomy" id="2508288"/>
    <lineage>
        <taxon>Bacteria</taxon>
        <taxon>Pseudomonadati</taxon>
        <taxon>Pseudomonadota</taxon>
        <taxon>Betaproteobacteria</taxon>
        <taxon>Burkholderiales</taxon>
        <taxon>Burkholderiaceae</taxon>
        <taxon>Pandoraea</taxon>
    </lineage>
</organism>
<dbReference type="EMBL" id="CABPSI010000001">
    <property type="protein sequence ID" value="VVD65234.1"/>
    <property type="molecule type" value="Genomic_DNA"/>
</dbReference>
<protein>
    <submittedName>
        <fullName evidence="3">Acriflavin resistance protein</fullName>
    </submittedName>
</protein>
<evidence type="ECO:0000256" key="1">
    <source>
        <dbReference type="SAM" id="MobiDB-lite"/>
    </source>
</evidence>
<dbReference type="SUPFAM" id="SSF82714">
    <property type="entry name" value="Multidrug efflux transporter AcrB TolC docking domain, DN and DC subdomains"/>
    <property type="match status" value="2"/>
</dbReference>
<dbReference type="AlphaFoldDB" id="A0A5E4RS16"/>
<feature type="transmembrane region" description="Helical" evidence="2">
    <location>
        <begin position="334"/>
        <end position="353"/>
    </location>
</feature>
<dbReference type="Gene3D" id="3.30.70.1430">
    <property type="entry name" value="Multidrug efflux transporter AcrB pore domain"/>
    <property type="match status" value="2"/>
</dbReference>